<accession>A0A383DRH6</accession>
<dbReference type="AlphaFoldDB" id="A0A383DRH6"/>
<dbReference type="EMBL" id="UINC01219589">
    <property type="protein sequence ID" value="SVE47122.1"/>
    <property type="molecule type" value="Genomic_DNA"/>
</dbReference>
<protein>
    <submittedName>
        <fullName evidence="1">Uncharacterized protein</fullName>
    </submittedName>
</protein>
<sequence length="24" mass="2840">METAAYYKKYLTHIHDTGFGFFAK</sequence>
<evidence type="ECO:0000313" key="1">
    <source>
        <dbReference type="EMBL" id="SVE47122.1"/>
    </source>
</evidence>
<gene>
    <name evidence="1" type="ORF">METZ01_LOCUS499976</name>
</gene>
<organism evidence="1">
    <name type="scientific">marine metagenome</name>
    <dbReference type="NCBI Taxonomy" id="408172"/>
    <lineage>
        <taxon>unclassified sequences</taxon>
        <taxon>metagenomes</taxon>
        <taxon>ecological metagenomes</taxon>
    </lineage>
</organism>
<proteinExistence type="predicted"/>
<feature type="non-terminal residue" evidence="1">
    <location>
        <position position="24"/>
    </location>
</feature>
<reference evidence="1" key="1">
    <citation type="submission" date="2018-05" db="EMBL/GenBank/DDBJ databases">
        <authorList>
            <person name="Lanie J.A."/>
            <person name="Ng W.-L."/>
            <person name="Kazmierczak K.M."/>
            <person name="Andrzejewski T.M."/>
            <person name="Davidsen T.M."/>
            <person name="Wayne K.J."/>
            <person name="Tettelin H."/>
            <person name="Glass J.I."/>
            <person name="Rusch D."/>
            <person name="Podicherti R."/>
            <person name="Tsui H.-C.T."/>
            <person name="Winkler M.E."/>
        </authorList>
    </citation>
    <scope>NUCLEOTIDE SEQUENCE</scope>
</reference>
<name>A0A383DRH6_9ZZZZ</name>